<comment type="subcellular location">
    <subcellularLocation>
        <location evidence="1">Membrane</location>
        <topology evidence="1">Multi-pass membrane protein</topology>
    </subcellularLocation>
</comment>
<gene>
    <name evidence="9" type="primary">kefC_2</name>
    <name evidence="9" type="ORF">A8U91_03742</name>
</gene>
<keyword evidence="6 7" id="KW-0472">Membrane</keyword>
<accession>A0A1B8NXG9</accession>
<evidence type="ECO:0000256" key="1">
    <source>
        <dbReference type="ARBA" id="ARBA00004141"/>
    </source>
</evidence>
<evidence type="ECO:0000256" key="5">
    <source>
        <dbReference type="ARBA" id="ARBA00023065"/>
    </source>
</evidence>
<comment type="caution">
    <text evidence="9">The sequence shown here is derived from an EMBL/GenBank/DDBJ whole genome shotgun (WGS) entry which is preliminary data.</text>
</comment>
<feature type="transmembrane region" description="Helical" evidence="7">
    <location>
        <begin position="6"/>
        <end position="24"/>
    </location>
</feature>
<feature type="transmembrane region" description="Helical" evidence="7">
    <location>
        <begin position="86"/>
        <end position="110"/>
    </location>
</feature>
<keyword evidence="2" id="KW-0813">Transport</keyword>
<dbReference type="EMBL" id="MAJD01000002">
    <property type="protein sequence ID" value="OBX34684.1"/>
    <property type="molecule type" value="Genomic_DNA"/>
</dbReference>
<dbReference type="InterPro" id="IPR038770">
    <property type="entry name" value="Na+/solute_symporter_sf"/>
</dbReference>
<evidence type="ECO:0000256" key="3">
    <source>
        <dbReference type="ARBA" id="ARBA00022692"/>
    </source>
</evidence>
<evidence type="ECO:0000256" key="7">
    <source>
        <dbReference type="SAM" id="Phobius"/>
    </source>
</evidence>
<reference evidence="9 10" key="1">
    <citation type="submission" date="2016-06" db="EMBL/GenBank/DDBJ databases">
        <title>Genome sequence of halotolerant plant growth promoting strain of Halomonas elongata HEK1 isolated from salterns of Rann of Kutch, Gujarat, India.</title>
        <authorList>
            <person name="Gaba S."/>
            <person name="Singh R.N."/>
            <person name="Abrol S."/>
            <person name="Kaushik R."/>
            <person name="Saxena A.K."/>
        </authorList>
    </citation>
    <scope>NUCLEOTIDE SEQUENCE [LARGE SCALE GENOMIC DNA]</scope>
    <source>
        <strain evidence="9 10">HEK1</strain>
    </source>
</reference>
<keyword evidence="4 7" id="KW-1133">Transmembrane helix</keyword>
<keyword evidence="2" id="KW-0050">Antiport</keyword>
<dbReference type="PANTHER" id="PTHR46157:SF4">
    <property type="entry name" value="K(+) EFFLUX ANTIPORTER 3, CHLOROPLASTIC"/>
    <property type="match status" value="1"/>
</dbReference>
<dbReference type="InterPro" id="IPR006153">
    <property type="entry name" value="Cation/H_exchanger_TM"/>
</dbReference>
<dbReference type="Gene3D" id="1.20.1530.20">
    <property type="match status" value="1"/>
</dbReference>
<keyword evidence="3 7" id="KW-0812">Transmembrane</keyword>
<evidence type="ECO:0000256" key="4">
    <source>
        <dbReference type="ARBA" id="ARBA00022989"/>
    </source>
</evidence>
<dbReference type="AlphaFoldDB" id="A0A1B8NXG9"/>
<feature type="transmembrane region" description="Helical" evidence="7">
    <location>
        <begin position="31"/>
        <end position="49"/>
    </location>
</feature>
<name>A0A1B8NXG9_HALEL</name>
<evidence type="ECO:0000313" key="9">
    <source>
        <dbReference type="EMBL" id="OBX34684.1"/>
    </source>
</evidence>
<dbReference type="GO" id="GO:1902600">
    <property type="term" value="P:proton transmembrane transport"/>
    <property type="evidence" value="ECO:0007669"/>
    <property type="project" value="InterPro"/>
</dbReference>
<feature type="transmembrane region" description="Helical" evidence="7">
    <location>
        <begin position="55"/>
        <end position="74"/>
    </location>
</feature>
<evidence type="ECO:0000256" key="2">
    <source>
        <dbReference type="ARBA" id="ARBA00022449"/>
    </source>
</evidence>
<evidence type="ECO:0000313" key="10">
    <source>
        <dbReference type="Proteomes" id="UP000092504"/>
    </source>
</evidence>
<dbReference type="Proteomes" id="UP000092504">
    <property type="component" value="Unassembled WGS sequence"/>
</dbReference>
<organism evidence="9 10">
    <name type="scientific">Halomonas elongata</name>
    <dbReference type="NCBI Taxonomy" id="2746"/>
    <lineage>
        <taxon>Bacteria</taxon>
        <taxon>Pseudomonadati</taxon>
        <taxon>Pseudomonadota</taxon>
        <taxon>Gammaproteobacteria</taxon>
        <taxon>Oceanospirillales</taxon>
        <taxon>Halomonadaceae</taxon>
        <taxon>Halomonas</taxon>
    </lineage>
</organism>
<protein>
    <submittedName>
        <fullName evidence="9">Glutathione-regulated potassium-efflux system protein KefC</fullName>
    </submittedName>
</protein>
<keyword evidence="5" id="KW-0406">Ion transport</keyword>
<dbReference type="Pfam" id="PF00999">
    <property type="entry name" value="Na_H_Exchanger"/>
    <property type="match status" value="1"/>
</dbReference>
<sequence>MAIDLLYNCLIFLAAAVLIVPLVKRLGLGEVLGYLIAGVVIGPSVLGLVPDAEAVLQFSEVGIVFLLFVIGLELKPSRLKLMRKPVFGFGGLQMLITSLVLGGLALMLGLSPAPPWWWVSAWGYAPRPWCSSCSARRAS</sequence>
<evidence type="ECO:0000256" key="6">
    <source>
        <dbReference type="ARBA" id="ARBA00023136"/>
    </source>
</evidence>
<evidence type="ECO:0000259" key="8">
    <source>
        <dbReference type="Pfam" id="PF00999"/>
    </source>
</evidence>
<dbReference type="PATRIC" id="fig|2746.7.peg.3850"/>
<dbReference type="PANTHER" id="PTHR46157">
    <property type="entry name" value="K(+) EFFLUX ANTIPORTER 3, CHLOROPLASTIC"/>
    <property type="match status" value="1"/>
</dbReference>
<dbReference type="GO" id="GO:0015297">
    <property type="term" value="F:antiporter activity"/>
    <property type="evidence" value="ECO:0007669"/>
    <property type="project" value="UniProtKB-KW"/>
</dbReference>
<dbReference type="GO" id="GO:0005886">
    <property type="term" value="C:plasma membrane"/>
    <property type="evidence" value="ECO:0007669"/>
    <property type="project" value="TreeGrafter"/>
</dbReference>
<proteinExistence type="predicted"/>
<feature type="domain" description="Cation/H+ exchanger transmembrane" evidence="8">
    <location>
        <begin position="16"/>
        <end position="110"/>
    </location>
</feature>